<dbReference type="SUPFAM" id="SSF56112">
    <property type="entry name" value="Protein kinase-like (PK-like)"/>
    <property type="match status" value="1"/>
</dbReference>
<name>A0A318ZNY5_9EURO</name>
<dbReference type="PANTHER" id="PTHR21310:SF51">
    <property type="entry name" value="AMINOGLYCOSIDE PHOSPHOTRANSFERASE DOMAIN-CONTAINING PROTEIN"/>
    <property type="match status" value="1"/>
</dbReference>
<evidence type="ECO:0000313" key="3">
    <source>
        <dbReference type="Proteomes" id="UP000248349"/>
    </source>
</evidence>
<dbReference type="OrthoDB" id="10003767at2759"/>
<dbReference type="InterPro" id="IPR011009">
    <property type="entry name" value="Kinase-like_dom_sf"/>
</dbReference>
<keyword evidence="3" id="KW-1185">Reference proteome</keyword>
<proteinExistence type="predicted"/>
<reference evidence="2 3" key="1">
    <citation type="submission" date="2016-12" db="EMBL/GenBank/DDBJ databases">
        <title>The genomes of Aspergillus section Nigri reveals drivers in fungal speciation.</title>
        <authorList>
            <consortium name="DOE Joint Genome Institute"/>
            <person name="Vesth T.C."/>
            <person name="Nybo J."/>
            <person name="Theobald S."/>
            <person name="Brandl J."/>
            <person name="Frisvad J.C."/>
            <person name="Nielsen K.F."/>
            <person name="Lyhne E.K."/>
            <person name="Kogle M.E."/>
            <person name="Kuo A."/>
            <person name="Riley R."/>
            <person name="Clum A."/>
            <person name="Nolan M."/>
            <person name="Lipzen A."/>
            <person name="Salamov A."/>
            <person name="Henrissat B."/>
            <person name="Wiebenga A."/>
            <person name="De Vries R.P."/>
            <person name="Grigoriev I.V."/>
            <person name="Mortensen U.H."/>
            <person name="Andersen M.R."/>
            <person name="Baker S.E."/>
        </authorList>
    </citation>
    <scope>NUCLEOTIDE SEQUENCE [LARGE SCALE GENOMIC DNA]</scope>
    <source>
        <strain evidence="2 3">JOP 1030-1</strain>
    </source>
</reference>
<dbReference type="InterPro" id="IPR002575">
    <property type="entry name" value="Aminoglycoside_PTrfase"/>
</dbReference>
<dbReference type="Gene3D" id="3.90.1200.10">
    <property type="match status" value="1"/>
</dbReference>
<dbReference type="EMBL" id="KZ821228">
    <property type="protein sequence ID" value="PYH46163.1"/>
    <property type="molecule type" value="Genomic_DNA"/>
</dbReference>
<sequence length="455" mass="51660">MVIETTPVTIWHESKPQDEFLDERFGKLFDMSNVALVELALSVRSKHSTDNTQATAKVIEHWIGTYNLIHIVEFSDGLKYVVRVPASARHGTMTEAAQRALITQAHMMRFVKKRTMIPMPNVFDFDAGFDNIIQAPYIVMSYIPGRMVAEAWFDRTGPVPLEEKRLRILNDVAEAVAQLRGFQFDQIGFIEGDEAATAPGGARGRGGHQPIPMGPCFGWEENYLQDTTHIFHIEQCGPFTSSAAYLRNRLQRTTQWVEGIPDRGCRVLLDLMIDCLPRSTRRHSEPRESFVLSIPDLSAKNVLVDEQGRVTGFVDWDDVHTMPRFLGYAGFPGWIITYLNPQHILYAPEEHDQEEDSPELLKQYRRLYNRKMQTLLRGSRDARFVHKSHYYQAVHSAICTQRGRLHLVSNLVAKAFPTDLGMAMDLILLAGQGKLSTDDKDQLTHGFQMLFAVSG</sequence>
<gene>
    <name evidence="2" type="ORF">BP01DRAFT_397375</name>
</gene>
<dbReference type="STRING" id="1450539.A0A318ZNY5"/>
<dbReference type="RefSeq" id="XP_025432145.1">
    <property type="nucleotide sequence ID" value="XM_025578503.1"/>
</dbReference>
<dbReference type="Pfam" id="PF01636">
    <property type="entry name" value="APH"/>
    <property type="match status" value="1"/>
</dbReference>
<dbReference type="PANTHER" id="PTHR21310">
    <property type="entry name" value="AMINOGLYCOSIDE PHOSPHOTRANSFERASE-RELATED-RELATED"/>
    <property type="match status" value="1"/>
</dbReference>
<accession>A0A318ZNY5</accession>
<protein>
    <recommendedName>
        <fullName evidence="1">Aminoglycoside phosphotransferase domain-containing protein</fullName>
    </recommendedName>
</protein>
<dbReference type="AlphaFoldDB" id="A0A318ZNY5"/>
<feature type="domain" description="Aminoglycoside phosphotransferase" evidence="1">
    <location>
        <begin position="76"/>
        <end position="324"/>
    </location>
</feature>
<organism evidence="2 3">
    <name type="scientific">Aspergillus saccharolyticus JOP 1030-1</name>
    <dbReference type="NCBI Taxonomy" id="1450539"/>
    <lineage>
        <taxon>Eukaryota</taxon>
        <taxon>Fungi</taxon>
        <taxon>Dikarya</taxon>
        <taxon>Ascomycota</taxon>
        <taxon>Pezizomycotina</taxon>
        <taxon>Eurotiomycetes</taxon>
        <taxon>Eurotiomycetidae</taxon>
        <taxon>Eurotiales</taxon>
        <taxon>Aspergillaceae</taxon>
        <taxon>Aspergillus</taxon>
        <taxon>Aspergillus subgen. Circumdati</taxon>
    </lineage>
</organism>
<evidence type="ECO:0000313" key="2">
    <source>
        <dbReference type="EMBL" id="PYH46163.1"/>
    </source>
</evidence>
<dbReference type="InterPro" id="IPR051678">
    <property type="entry name" value="AGP_Transferase"/>
</dbReference>
<evidence type="ECO:0000259" key="1">
    <source>
        <dbReference type="Pfam" id="PF01636"/>
    </source>
</evidence>
<dbReference type="GeneID" id="37079732"/>
<dbReference type="Proteomes" id="UP000248349">
    <property type="component" value="Unassembled WGS sequence"/>
</dbReference>